<dbReference type="InterPro" id="IPR003439">
    <property type="entry name" value="ABC_transporter-like_ATP-bd"/>
</dbReference>
<proteinExistence type="predicted"/>
<dbReference type="GO" id="GO:0005524">
    <property type="term" value="F:ATP binding"/>
    <property type="evidence" value="ECO:0007669"/>
    <property type="project" value="UniProtKB-KW"/>
</dbReference>
<dbReference type="EMBL" id="CP014989">
    <property type="protein sequence ID" value="ANS80352.1"/>
    <property type="molecule type" value="Genomic_DNA"/>
</dbReference>
<name>A0A1B1NG08_9MICO</name>
<keyword evidence="2" id="KW-0547">Nucleotide-binding</keyword>
<dbReference type="PANTHER" id="PTHR45772:SF3">
    <property type="entry name" value="ABC TRANSPORTER ATP-BINDING PROTEIN"/>
    <property type="match status" value="1"/>
</dbReference>
<evidence type="ECO:0000313" key="6">
    <source>
        <dbReference type="EMBL" id="ANS80352.1"/>
    </source>
</evidence>
<dbReference type="Pfam" id="PF00005">
    <property type="entry name" value="ABC_tran"/>
    <property type="match status" value="1"/>
</dbReference>
<dbReference type="SMART" id="SM00382">
    <property type="entry name" value="AAA"/>
    <property type="match status" value="1"/>
</dbReference>
<evidence type="ECO:0000259" key="5">
    <source>
        <dbReference type="PROSITE" id="PS50893"/>
    </source>
</evidence>
<keyword evidence="7" id="KW-1185">Reference proteome</keyword>
<accession>A0A1B1NG08</accession>
<dbReference type="Gene3D" id="3.40.50.300">
    <property type="entry name" value="P-loop containing nucleotide triphosphate hydrolases"/>
    <property type="match status" value="1"/>
</dbReference>
<dbReference type="GO" id="GO:0016887">
    <property type="term" value="F:ATP hydrolysis activity"/>
    <property type="evidence" value="ECO:0007669"/>
    <property type="project" value="InterPro"/>
</dbReference>
<dbReference type="InterPro" id="IPR051120">
    <property type="entry name" value="ABC_AA/LPS_Transport"/>
</dbReference>
<sequence length="269" mass="28276">MTEQHSPVQGRDAGAESSAPAPALEVRDLSLRIGGAQILEDISLTVPRGQIVGVIGPNGAGKTTLFNLISGVLAPTSGQVLLGGRDLTRSGITQRAVAGLGRTFQTSSLFPGLSVHENARLAAQVTEGRAISLFSFPRRGDAASRRATALLEEVGLGHRAEHRAGDLPHGDKRKLEIAMLLATDPEVVLLDEPMAGVASGDVPGLTEVIRGLHRDHGCTVLMVEHHMEVLLGVVERVAVLHFGHLLAMDTPEAVMADPTVQSAYLGETV</sequence>
<protein>
    <submittedName>
        <fullName evidence="6">Branched-chain amino acid transport ATP-binding protein LivG</fullName>
    </submittedName>
</protein>
<keyword evidence="1" id="KW-0813">Transport</keyword>
<organism evidence="6 7">
    <name type="scientific">Serinicoccus hydrothermalis</name>
    <dbReference type="NCBI Taxonomy" id="1758689"/>
    <lineage>
        <taxon>Bacteria</taxon>
        <taxon>Bacillati</taxon>
        <taxon>Actinomycetota</taxon>
        <taxon>Actinomycetes</taxon>
        <taxon>Micrococcales</taxon>
        <taxon>Ornithinimicrobiaceae</taxon>
        <taxon>Serinicoccus</taxon>
    </lineage>
</organism>
<dbReference type="CDD" id="cd03219">
    <property type="entry name" value="ABC_Mj1267_LivG_branched"/>
    <property type="match status" value="1"/>
</dbReference>
<evidence type="ECO:0000256" key="1">
    <source>
        <dbReference type="ARBA" id="ARBA00022448"/>
    </source>
</evidence>
<dbReference type="PROSITE" id="PS50893">
    <property type="entry name" value="ABC_TRANSPORTER_2"/>
    <property type="match status" value="1"/>
</dbReference>
<dbReference type="Proteomes" id="UP000092482">
    <property type="component" value="Chromosome"/>
</dbReference>
<keyword evidence="3 6" id="KW-0067">ATP-binding</keyword>
<dbReference type="InterPro" id="IPR027417">
    <property type="entry name" value="P-loop_NTPase"/>
</dbReference>
<evidence type="ECO:0000313" key="7">
    <source>
        <dbReference type="Proteomes" id="UP000092482"/>
    </source>
</evidence>
<dbReference type="PANTHER" id="PTHR45772">
    <property type="entry name" value="CONSERVED COMPONENT OF ABC TRANSPORTER FOR NATURAL AMINO ACIDS-RELATED"/>
    <property type="match status" value="1"/>
</dbReference>
<gene>
    <name evidence="6" type="ORF">SGUI_2956</name>
</gene>
<dbReference type="SUPFAM" id="SSF52540">
    <property type="entry name" value="P-loop containing nucleoside triphosphate hydrolases"/>
    <property type="match status" value="1"/>
</dbReference>
<dbReference type="KEGG" id="serj:SGUI_2956"/>
<dbReference type="AlphaFoldDB" id="A0A1B1NG08"/>
<dbReference type="Pfam" id="PF12399">
    <property type="entry name" value="BCA_ABC_TP_C"/>
    <property type="match status" value="1"/>
</dbReference>
<dbReference type="GO" id="GO:0005886">
    <property type="term" value="C:plasma membrane"/>
    <property type="evidence" value="ECO:0007669"/>
    <property type="project" value="TreeGrafter"/>
</dbReference>
<evidence type="ECO:0000256" key="4">
    <source>
        <dbReference type="SAM" id="MobiDB-lite"/>
    </source>
</evidence>
<evidence type="ECO:0000256" key="2">
    <source>
        <dbReference type="ARBA" id="ARBA00022741"/>
    </source>
</evidence>
<dbReference type="InterPro" id="IPR003593">
    <property type="entry name" value="AAA+_ATPase"/>
</dbReference>
<reference evidence="6 7" key="1">
    <citation type="submission" date="2016-03" db="EMBL/GenBank/DDBJ databases">
        <title>Shallow-sea hydrothermal system.</title>
        <authorList>
            <person name="Tang K."/>
        </authorList>
    </citation>
    <scope>NUCLEOTIDE SEQUENCE [LARGE SCALE GENOMIC DNA]</scope>
    <source>
        <strain evidence="6 7">JLT9</strain>
    </source>
</reference>
<dbReference type="InterPro" id="IPR032823">
    <property type="entry name" value="BCA_ABC_TP_C"/>
</dbReference>
<dbReference type="PATRIC" id="fig|1758689.4.peg.3084"/>
<feature type="region of interest" description="Disordered" evidence="4">
    <location>
        <begin position="1"/>
        <end position="21"/>
    </location>
</feature>
<dbReference type="STRING" id="1758689.SGUI_2956"/>
<evidence type="ECO:0000256" key="3">
    <source>
        <dbReference type="ARBA" id="ARBA00022840"/>
    </source>
</evidence>
<feature type="domain" description="ABC transporter" evidence="5">
    <location>
        <begin position="24"/>
        <end position="267"/>
    </location>
</feature>